<dbReference type="EMBL" id="MU825902">
    <property type="protein sequence ID" value="KAJ7383314.1"/>
    <property type="molecule type" value="Genomic_DNA"/>
</dbReference>
<comment type="caution">
    <text evidence="1">The sequence shown here is derived from an EMBL/GenBank/DDBJ whole genome shotgun (WGS) entry which is preliminary data.</text>
</comment>
<dbReference type="Proteomes" id="UP001163046">
    <property type="component" value="Unassembled WGS sequence"/>
</dbReference>
<proteinExistence type="predicted"/>
<accession>A0A9W9ZLV0</accession>
<protein>
    <submittedName>
        <fullName evidence="1">Uncharacterized protein</fullName>
    </submittedName>
</protein>
<sequence>MDCTYTDVDRSYALCSVWLSEDRTLASYYCDEDTKSQGSLIGYGDSWNATCHNPYDQLCSNAKQIADTGFHCTDFSVNEDWSMGENNFTVSYSSIASNHVWTVSYSSCCWISSLAWYADSSWLVSTKLDLTPRSDNGKINSSPVSRSPAIFRLHEGCKQSLRIPVEDPDGDVVKCRWASKIESNIPSDSFPHGVLDEENCVLNYGGRSGNGWHLCSNADLGRLPSRNYRLPKRQTIQ</sequence>
<evidence type="ECO:0000313" key="2">
    <source>
        <dbReference type="Proteomes" id="UP001163046"/>
    </source>
</evidence>
<evidence type="ECO:0000313" key="1">
    <source>
        <dbReference type="EMBL" id="KAJ7383314.1"/>
    </source>
</evidence>
<reference evidence="1" key="1">
    <citation type="submission" date="2023-01" db="EMBL/GenBank/DDBJ databases">
        <title>Genome assembly of the deep-sea coral Lophelia pertusa.</title>
        <authorList>
            <person name="Herrera S."/>
            <person name="Cordes E."/>
        </authorList>
    </citation>
    <scope>NUCLEOTIDE SEQUENCE</scope>
    <source>
        <strain evidence="1">USNM1676648</strain>
        <tissue evidence="1">Polyp</tissue>
    </source>
</reference>
<name>A0A9W9ZLV0_9CNID</name>
<gene>
    <name evidence="1" type="ORF">OS493_029282</name>
</gene>
<keyword evidence="2" id="KW-1185">Reference proteome</keyword>
<dbReference type="AlphaFoldDB" id="A0A9W9ZLV0"/>
<organism evidence="1 2">
    <name type="scientific">Desmophyllum pertusum</name>
    <dbReference type="NCBI Taxonomy" id="174260"/>
    <lineage>
        <taxon>Eukaryota</taxon>
        <taxon>Metazoa</taxon>
        <taxon>Cnidaria</taxon>
        <taxon>Anthozoa</taxon>
        <taxon>Hexacorallia</taxon>
        <taxon>Scleractinia</taxon>
        <taxon>Caryophylliina</taxon>
        <taxon>Caryophylliidae</taxon>
        <taxon>Desmophyllum</taxon>
    </lineage>
</organism>
<dbReference type="OrthoDB" id="5985599at2759"/>